<evidence type="ECO:0000313" key="2">
    <source>
        <dbReference type="Proteomes" id="UP000218327"/>
    </source>
</evidence>
<dbReference type="EMBL" id="NVVJ01000029">
    <property type="protein sequence ID" value="PCJ24216.1"/>
    <property type="molecule type" value="Genomic_DNA"/>
</dbReference>
<evidence type="ECO:0008006" key="3">
    <source>
        <dbReference type="Google" id="ProtNLM"/>
    </source>
</evidence>
<dbReference type="AlphaFoldDB" id="A0A2A5AZE5"/>
<dbReference type="InterPro" id="IPR042099">
    <property type="entry name" value="ANL_N_sf"/>
</dbReference>
<reference evidence="2" key="1">
    <citation type="submission" date="2017-08" db="EMBL/GenBank/DDBJ databases">
        <title>A dynamic microbial community with high functional redundancy inhabits the cold, oxic subseafloor aquifer.</title>
        <authorList>
            <person name="Tully B.J."/>
            <person name="Wheat C.G."/>
            <person name="Glazer B.T."/>
            <person name="Huber J.A."/>
        </authorList>
    </citation>
    <scope>NUCLEOTIDE SEQUENCE [LARGE SCALE GENOMIC DNA]</scope>
</reference>
<proteinExistence type="predicted"/>
<evidence type="ECO:0000313" key="1">
    <source>
        <dbReference type="EMBL" id="PCJ24216.1"/>
    </source>
</evidence>
<dbReference type="PANTHER" id="PTHR36932">
    <property type="entry name" value="CAPSULAR POLYSACCHARIDE BIOSYNTHESIS PROTEIN"/>
    <property type="match status" value="1"/>
</dbReference>
<dbReference type="Proteomes" id="UP000218327">
    <property type="component" value="Unassembled WGS sequence"/>
</dbReference>
<accession>A0A2A5AZE5</accession>
<gene>
    <name evidence="1" type="ORF">COA96_10035</name>
</gene>
<dbReference type="InterPro" id="IPR053158">
    <property type="entry name" value="CapK_Type1_Caps_Biosynth"/>
</dbReference>
<dbReference type="Gene3D" id="3.40.50.12780">
    <property type="entry name" value="N-terminal domain of ligase-like"/>
    <property type="match status" value="1"/>
</dbReference>
<sequence>MKKNPSSIPSSAAAETEFQSSWRLLDKFADTDVFQTLIDNEFKDPADIEKKEIRAIGKVLQYSGKKIPYYKAQFENKKLTASSFASLQEINQYPILTRYDLLNQFELLKPPDLDQNSSKVLLTRTTGSTGLPVSVLLSQESRSMFPILWQRLARWFRLDLDKRFARIRIPPDLFKLEEGKNNPDGNTVGRNSWMHSGLFFETGDEIHFNVSNSRKSQLDWLEKFNPAYLLTFPGLMEELALANNCKPVPSLESLISISSILTTSMRSRIEQSFEVPIEQPYGLNEIGLVATKCSAHRYHVNCEHAFVEIVDSQGQSVNPGDSGRLLVTSLNNSAMPLIRYDTGDLATLSSGNCPCGRTQPSFENILGRYIRFAGTPEGTRPRLNGLLKVLAKMPNELFKNIRRYQIHQMDNKDFEIKVVADGPISEGFKKQLEEVWRTLNSDGEVWGFTLTTVDEIASTPSGKQLDFVSAFHELDSDFATPGN</sequence>
<organism evidence="1 2">
    <name type="scientific">SAR86 cluster bacterium</name>
    <dbReference type="NCBI Taxonomy" id="2030880"/>
    <lineage>
        <taxon>Bacteria</taxon>
        <taxon>Pseudomonadati</taxon>
        <taxon>Pseudomonadota</taxon>
        <taxon>Gammaproteobacteria</taxon>
        <taxon>SAR86 cluster</taxon>
    </lineage>
</organism>
<comment type="caution">
    <text evidence="1">The sequence shown here is derived from an EMBL/GenBank/DDBJ whole genome shotgun (WGS) entry which is preliminary data.</text>
</comment>
<dbReference type="PANTHER" id="PTHR36932:SF1">
    <property type="entry name" value="CAPSULAR POLYSACCHARIDE BIOSYNTHESIS PROTEIN"/>
    <property type="match status" value="1"/>
</dbReference>
<dbReference type="SUPFAM" id="SSF56801">
    <property type="entry name" value="Acetyl-CoA synthetase-like"/>
    <property type="match status" value="1"/>
</dbReference>
<protein>
    <recommendedName>
        <fullName evidence="3">Phenylacetate--CoA ligase family protein</fullName>
    </recommendedName>
</protein>
<name>A0A2A5AZE5_9GAMM</name>